<comment type="caution">
    <text evidence="1">The sequence shown here is derived from an EMBL/GenBank/DDBJ whole genome shotgun (WGS) entry which is preliminary data.</text>
</comment>
<gene>
    <name evidence="1" type="ORF">BV22DRAFT_1123657</name>
</gene>
<dbReference type="EMBL" id="MU266754">
    <property type="protein sequence ID" value="KAH7918655.1"/>
    <property type="molecule type" value="Genomic_DNA"/>
</dbReference>
<feature type="non-terminal residue" evidence="1">
    <location>
        <position position="181"/>
    </location>
</feature>
<protein>
    <submittedName>
        <fullName evidence="1">Uncharacterized protein</fullName>
    </submittedName>
</protein>
<evidence type="ECO:0000313" key="1">
    <source>
        <dbReference type="EMBL" id="KAH7918655.1"/>
    </source>
</evidence>
<keyword evidence="2" id="KW-1185">Reference proteome</keyword>
<sequence length="181" mass="20543">MTGTRAPRQLFSHDRTDRKPKVNLKVSGPPFLVTKIEAICPAYWRVRQTITRPGDSWNHFQESDDGYFPTFPLTVTGVVHVWAEVYLLCPSNRPCTGINDISLTRNLRDEVHPSELTDEYLSPSYIPPSRLPRNLRSPRTLGAATWITTGPVIGERSNLLAFTLLIFYPTEAQRSEAELFT</sequence>
<organism evidence="1 2">
    <name type="scientific">Leucogyrophana mollusca</name>
    <dbReference type="NCBI Taxonomy" id="85980"/>
    <lineage>
        <taxon>Eukaryota</taxon>
        <taxon>Fungi</taxon>
        <taxon>Dikarya</taxon>
        <taxon>Basidiomycota</taxon>
        <taxon>Agaricomycotina</taxon>
        <taxon>Agaricomycetes</taxon>
        <taxon>Agaricomycetidae</taxon>
        <taxon>Boletales</taxon>
        <taxon>Boletales incertae sedis</taxon>
        <taxon>Leucogyrophana</taxon>
    </lineage>
</organism>
<name>A0ACB8AZ16_9AGAM</name>
<accession>A0ACB8AZ16</accession>
<evidence type="ECO:0000313" key="2">
    <source>
        <dbReference type="Proteomes" id="UP000790709"/>
    </source>
</evidence>
<proteinExistence type="predicted"/>
<reference evidence="1" key="1">
    <citation type="journal article" date="2021" name="New Phytol.">
        <title>Evolutionary innovations through gain and loss of genes in the ectomycorrhizal Boletales.</title>
        <authorList>
            <person name="Wu G."/>
            <person name="Miyauchi S."/>
            <person name="Morin E."/>
            <person name="Kuo A."/>
            <person name="Drula E."/>
            <person name="Varga T."/>
            <person name="Kohler A."/>
            <person name="Feng B."/>
            <person name="Cao Y."/>
            <person name="Lipzen A."/>
            <person name="Daum C."/>
            <person name="Hundley H."/>
            <person name="Pangilinan J."/>
            <person name="Johnson J."/>
            <person name="Barry K."/>
            <person name="LaButti K."/>
            <person name="Ng V."/>
            <person name="Ahrendt S."/>
            <person name="Min B."/>
            <person name="Choi I.G."/>
            <person name="Park H."/>
            <person name="Plett J.M."/>
            <person name="Magnuson J."/>
            <person name="Spatafora J.W."/>
            <person name="Nagy L.G."/>
            <person name="Henrissat B."/>
            <person name="Grigoriev I.V."/>
            <person name="Yang Z.L."/>
            <person name="Xu J."/>
            <person name="Martin F.M."/>
        </authorList>
    </citation>
    <scope>NUCLEOTIDE SEQUENCE</scope>
    <source>
        <strain evidence="1">KUC20120723A-06</strain>
    </source>
</reference>
<dbReference type="Proteomes" id="UP000790709">
    <property type="component" value="Unassembled WGS sequence"/>
</dbReference>